<dbReference type="InterPro" id="IPR050665">
    <property type="entry name" value="Cytochrome_P450_Monooxygen"/>
</dbReference>
<evidence type="ECO:0000256" key="5">
    <source>
        <dbReference type="ARBA" id="ARBA00022989"/>
    </source>
</evidence>
<keyword evidence="12" id="KW-1185">Reference proteome</keyword>
<dbReference type="InterPro" id="IPR002401">
    <property type="entry name" value="Cyt_P450_E_grp-I"/>
</dbReference>
<dbReference type="PRINTS" id="PR00463">
    <property type="entry name" value="EP450I"/>
</dbReference>
<evidence type="ECO:0000256" key="9">
    <source>
        <dbReference type="PIRSR" id="PIRSR602401-1"/>
    </source>
</evidence>
<comment type="subcellular location">
    <subcellularLocation>
        <location evidence="1">Membrane</location>
    </subcellularLocation>
</comment>
<organism evidence="11 12">
    <name type="scientific">Klebsormidium nitens</name>
    <name type="common">Green alga</name>
    <name type="synonym">Ulothrix nitens</name>
    <dbReference type="NCBI Taxonomy" id="105231"/>
    <lineage>
        <taxon>Eukaryota</taxon>
        <taxon>Viridiplantae</taxon>
        <taxon>Streptophyta</taxon>
        <taxon>Klebsormidiophyceae</taxon>
        <taxon>Klebsormidiales</taxon>
        <taxon>Klebsormidiaceae</taxon>
        <taxon>Klebsormidium</taxon>
    </lineage>
</organism>
<keyword evidence="4 9" id="KW-0479">Metal-binding</keyword>
<evidence type="ECO:0000256" key="6">
    <source>
        <dbReference type="ARBA" id="ARBA00023002"/>
    </source>
</evidence>
<dbReference type="EMBL" id="DF237420">
    <property type="protein sequence ID" value="GAQ88940.1"/>
    <property type="molecule type" value="Genomic_DNA"/>
</dbReference>
<accession>A0A1Y1IDE1</accession>
<dbReference type="GO" id="GO:0016705">
    <property type="term" value="F:oxidoreductase activity, acting on paired donors, with incorporation or reduction of molecular oxygen"/>
    <property type="evidence" value="ECO:0007669"/>
    <property type="project" value="InterPro"/>
</dbReference>
<evidence type="ECO:0000256" key="8">
    <source>
        <dbReference type="ARBA" id="ARBA00023136"/>
    </source>
</evidence>
<dbReference type="PANTHER" id="PTHR24282">
    <property type="entry name" value="CYTOCHROME P450 FAMILY MEMBER"/>
    <property type="match status" value="1"/>
</dbReference>
<evidence type="ECO:0000313" key="12">
    <source>
        <dbReference type="Proteomes" id="UP000054558"/>
    </source>
</evidence>
<dbReference type="AlphaFoldDB" id="A0A1Y1IDE1"/>
<sequence length="563" mass="62440">MDQATMSMRFPHSLSRYDLLHSSSWSPTADQVISAIRSHWLSFSFLATLVALLLHAYLTFFHRPLRLIRHFQKQGIRGPPFRPILGHMPEVLAGIKETAQTGVVFPNLLKWREMYGDVFYYLMGTQVRLAIMTPELGHKIQTATSGPKGTFQKDAHTRQAYEPLLGSYGLVLAANDVWARQRKLANPMFYHSKIKDMFPIMAECSQELIRKWGDKIDTAGGGKVEIEVWAEFGALARDILCGAVFGDPRGATAAYTGQDIYGDFGQLMKDMIAQLLSLGPKLIPGFKYIPTERNRRIAALRARVHGMLNSIIENRRQAGAKAAAAHDGHAEYGDDLLGRLLAATDEEGKLSSVELMDQCKTFFFAGHETTATAMAWSLALLAQHPEWQDRARAEIRSVCGKNAPDLSMLAELKVVNIIFSETLRLFPPLFLASRQTVTPTTLDGVHIPKDPNLVVVLPVVNYHRDPAVWGDDAAEFRPERFADGVNKAGVNEDELAAARAYMPFTAGPRTCIGQGFALQEGKLVLATLLQNFSFSFAPGYKHSVNVGVTLTPKYGVPMIVERV</sequence>
<dbReference type="GO" id="GO:0020037">
    <property type="term" value="F:heme binding"/>
    <property type="evidence" value="ECO:0007669"/>
    <property type="project" value="InterPro"/>
</dbReference>
<dbReference type="GO" id="GO:0016020">
    <property type="term" value="C:membrane"/>
    <property type="evidence" value="ECO:0007669"/>
    <property type="project" value="UniProtKB-SubCell"/>
</dbReference>
<feature type="transmembrane region" description="Helical" evidence="10">
    <location>
        <begin position="40"/>
        <end position="60"/>
    </location>
</feature>
<feature type="binding site" description="axial binding residue" evidence="9">
    <location>
        <position position="511"/>
    </location>
    <ligand>
        <name>heme</name>
        <dbReference type="ChEBI" id="CHEBI:30413"/>
    </ligand>
    <ligandPart>
        <name>Fe</name>
        <dbReference type="ChEBI" id="CHEBI:18248"/>
    </ligandPart>
</feature>
<dbReference type="InterPro" id="IPR001128">
    <property type="entry name" value="Cyt_P450"/>
</dbReference>
<dbReference type="STRING" id="105231.A0A1Y1IDE1"/>
<dbReference type="Pfam" id="PF00067">
    <property type="entry name" value="p450"/>
    <property type="match status" value="1"/>
</dbReference>
<dbReference type="OMA" id="GHWPWIE"/>
<keyword evidence="6" id="KW-0560">Oxidoreductase</keyword>
<evidence type="ECO:0000256" key="7">
    <source>
        <dbReference type="ARBA" id="ARBA00023004"/>
    </source>
</evidence>
<name>A0A1Y1IDE1_KLENI</name>
<evidence type="ECO:0000256" key="1">
    <source>
        <dbReference type="ARBA" id="ARBA00004370"/>
    </source>
</evidence>
<reference evidence="11 12" key="1">
    <citation type="journal article" date="2014" name="Nat. Commun.">
        <title>Klebsormidium flaccidum genome reveals primary factors for plant terrestrial adaptation.</title>
        <authorList>
            <person name="Hori K."/>
            <person name="Maruyama F."/>
            <person name="Fujisawa T."/>
            <person name="Togashi T."/>
            <person name="Yamamoto N."/>
            <person name="Seo M."/>
            <person name="Sato S."/>
            <person name="Yamada T."/>
            <person name="Mori H."/>
            <person name="Tajima N."/>
            <person name="Moriyama T."/>
            <person name="Ikeuchi M."/>
            <person name="Watanabe M."/>
            <person name="Wada H."/>
            <person name="Kobayashi K."/>
            <person name="Saito M."/>
            <person name="Masuda T."/>
            <person name="Sasaki-Sekimoto Y."/>
            <person name="Mashiguchi K."/>
            <person name="Awai K."/>
            <person name="Shimojima M."/>
            <person name="Masuda S."/>
            <person name="Iwai M."/>
            <person name="Nobusawa T."/>
            <person name="Narise T."/>
            <person name="Kondo S."/>
            <person name="Saito H."/>
            <person name="Sato R."/>
            <person name="Murakawa M."/>
            <person name="Ihara Y."/>
            <person name="Oshima-Yamada Y."/>
            <person name="Ohtaka K."/>
            <person name="Satoh M."/>
            <person name="Sonobe K."/>
            <person name="Ishii M."/>
            <person name="Ohtani R."/>
            <person name="Kanamori-Sato M."/>
            <person name="Honoki R."/>
            <person name="Miyazaki D."/>
            <person name="Mochizuki H."/>
            <person name="Umetsu J."/>
            <person name="Higashi K."/>
            <person name="Shibata D."/>
            <person name="Kamiya Y."/>
            <person name="Sato N."/>
            <person name="Nakamura Y."/>
            <person name="Tabata S."/>
            <person name="Ida S."/>
            <person name="Kurokawa K."/>
            <person name="Ohta H."/>
        </authorList>
    </citation>
    <scope>NUCLEOTIDE SEQUENCE [LARGE SCALE GENOMIC DNA]</scope>
    <source>
        <strain evidence="11 12">NIES-2285</strain>
    </source>
</reference>
<dbReference type="PANTHER" id="PTHR24282:SF211">
    <property type="entry name" value="CYTOCHROME P450-RELATED"/>
    <property type="match status" value="1"/>
</dbReference>
<gene>
    <name evidence="11" type="ORF">KFL_004710090</name>
</gene>
<keyword evidence="8 10" id="KW-0472">Membrane</keyword>
<dbReference type="SUPFAM" id="SSF48264">
    <property type="entry name" value="Cytochrome P450"/>
    <property type="match status" value="1"/>
</dbReference>
<evidence type="ECO:0000256" key="4">
    <source>
        <dbReference type="ARBA" id="ARBA00022723"/>
    </source>
</evidence>
<dbReference type="Proteomes" id="UP000054558">
    <property type="component" value="Unassembled WGS sequence"/>
</dbReference>
<evidence type="ECO:0000256" key="2">
    <source>
        <dbReference type="ARBA" id="ARBA00022617"/>
    </source>
</evidence>
<dbReference type="InterPro" id="IPR036396">
    <property type="entry name" value="Cyt_P450_sf"/>
</dbReference>
<dbReference type="Gene3D" id="1.10.630.10">
    <property type="entry name" value="Cytochrome P450"/>
    <property type="match status" value="1"/>
</dbReference>
<keyword evidence="7 9" id="KW-0408">Iron</keyword>
<evidence type="ECO:0000313" key="11">
    <source>
        <dbReference type="EMBL" id="GAQ88940.1"/>
    </source>
</evidence>
<comment type="cofactor">
    <cofactor evidence="9">
        <name>heme</name>
        <dbReference type="ChEBI" id="CHEBI:30413"/>
    </cofactor>
</comment>
<keyword evidence="3 10" id="KW-0812">Transmembrane</keyword>
<proteinExistence type="predicted"/>
<evidence type="ECO:0000256" key="3">
    <source>
        <dbReference type="ARBA" id="ARBA00022692"/>
    </source>
</evidence>
<dbReference type="GO" id="GO:0005506">
    <property type="term" value="F:iron ion binding"/>
    <property type="evidence" value="ECO:0007669"/>
    <property type="project" value="InterPro"/>
</dbReference>
<dbReference type="PRINTS" id="PR00385">
    <property type="entry name" value="P450"/>
</dbReference>
<keyword evidence="5 10" id="KW-1133">Transmembrane helix</keyword>
<protein>
    <submittedName>
        <fullName evidence="11">Cytochrome P450</fullName>
    </submittedName>
</protein>
<evidence type="ECO:0000256" key="10">
    <source>
        <dbReference type="SAM" id="Phobius"/>
    </source>
</evidence>
<dbReference type="GO" id="GO:0004497">
    <property type="term" value="F:monooxygenase activity"/>
    <property type="evidence" value="ECO:0007669"/>
    <property type="project" value="InterPro"/>
</dbReference>
<keyword evidence="2 9" id="KW-0349">Heme</keyword>
<dbReference type="OrthoDB" id="1470350at2759"/>